<dbReference type="PANTHER" id="PTHR11383">
    <property type="entry name" value="NUCLEOSIDE DIPHOSPHATE-LINKED MOIETY X MOTIF 13"/>
    <property type="match status" value="1"/>
</dbReference>
<dbReference type="Gene3D" id="3.90.79.10">
    <property type="entry name" value="Nucleoside Triphosphate Pyrophosphohydrolase"/>
    <property type="match status" value="1"/>
</dbReference>
<keyword evidence="4 8" id="KW-0378">Hydrolase</keyword>
<proteinExistence type="predicted"/>
<protein>
    <recommendedName>
        <fullName evidence="2">NAD(+) diphosphatase</fullName>
        <ecNumber evidence="2">3.6.1.22</ecNumber>
    </recommendedName>
</protein>
<dbReference type="Pfam" id="PF09297">
    <property type="entry name" value="Zn_ribbon_NUD"/>
    <property type="match status" value="1"/>
</dbReference>
<evidence type="ECO:0000256" key="6">
    <source>
        <dbReference type="ARBA" id="ARBA00023027"/>
    </source>
</evidence>
<evidence type="ECO:0000259" key="7">
    <source>
        <dbReference type="PROSITE" id="PS51462"/>
    </source>
</evidence>
<dbReference type="Proteomes" id="UP001595974">
    <property type="component" value="Unassembled WGS sequence"/>
</dbReference>
<organism evidence="8 9">
    <name type="scientific">Thauera sinica</name>
    <dbReference type="NCBI Taxonomy" id="2665146"/>
    <lineage>
        <taxon>Bacteria</taxon>
        <taxon>Pseudomonadati</taxon>
        <taxon>Pseudomonadota</taxon>
        <taxon>Betaproteobacteria</taxon>
        <taxon>Rhodocyclales</taxon>
        <taxon>Zoogloeaceae</taxon>
        <taxon>Thauera</taxon>
    </lineage>
</organism>
<evidence type="ECO:0000256" key="2">
    <source>
        <dbReference type="ARBA" id="ARBA00012381"/>
    </source>
</evidence>
<dbReference type="Pfam" id="PF09296">
    <property type="entry name" value="NUDIX-like"/>
    <property type="match status" value="1"/>
</dbReference>
<dbReference type="CDD" id="cd03429">
    <property type="entry name" value="NUDIX_NADH_pyrophosphatase_Nudt13"/>
    <property type="match status" value="1"/>
</dbReference>
<keyword evidence="9" id="KW-1185">Reference proteome</keyword>
<dbReference type="PROSITE" id="PS51462">
    <property type="entry name" value="NUDIX"/>
    <property type="match status" value="1"/>
</dbReference>
<evidence type="ECO:0000313" key="8">
    <source>
        <dbReference type="EMBL" id="MFC5770130.1"/>
    </source>
</evidence>
<dbReference type="InterPro" id="IPR000086">
    <property type="entry name" value="NUDIX_hydrolase_dom"/>
</dbReference>
<dbReference type="InterPro" id="IPR015375">
    <property type="entry name" value="NADH_PPase-like_N"/>
</dbReference>
<keyword evidence="5" id="KW-0460">Magnesium</keyword>
<gene>
    <name evidence="8" type="primary">nudC</name>
    <name evidence="8" type="ORF">ACFPTN_12180</name>
</gene>
<evidence type="ECO:0000313" key="9">
    <source>
        <dbReference type="Proteomes" id="UP001595974"/>
    </source>
</evidence>
<evidence type="ECO:0000256" key="3">
    <source>
        <dbReference type="ARBA" id="ARBA00022723"/>
    </source>
</evidence>
<evidence type="ECO:0000256" key="5">
    <source>
        <dbReference type="ARBA" id="ARBA00022842"/>
    </source>
</evidence>
<dbReference type="PANTHER" id="PTHR11383:SF3">
    <property type="entry name" value="NAD(P)H PYROPHOSPHATASE NUDT13, MITOCHONDRIAL"/>
    <property type="match status" value="1"/>
</dbReference>
<accession>A0ABW1AS34</accession>
<comment type="caution">
    <text evidence="8">The sequence shown here is derived from an EMBL/GenBank/DDBJ whole genome shotgun (WGS) entry which is preliminary data.</text>
</comment>
<feature type="domain" description="Nudix hydrolase" evidence="7">
    <location>
        <begin position="153"/>
        <end position="275"/>
    </location>
</feature>
<dbReference type="InterPro" id="IPR015376">
    <property type="entry name" value="Znr_NADH_PPase"/>
</dbReference>
<dbReference type="GO" id="GO:0016787">
    <property type="term" value="F:hydrolase activity"/>
    <property type="evidence" value="ECO:0007669"/>
    <property type="project" value="UniProtKB-KW"/>
</dbReference>
<dbReference type="NCBIfam" id="NF001299">
    <property type="entry name" value="PRK00241.1"/>
    <property type="match status" value="1"/>
</dbReference>
<dbReference type="EC" id="3.6.1.22" evidence="2"/>
<dbReference type="EMBL" id="JBHSOG010000048">
    <property type="protein sequence ID" value="MFC5770130.1"/>
    <property type="molecule type" value="Genomic_DNA"/>
</dbReference>
<dbReference type="Gene3D" id="3.90.79.20">
    <property type="match status" value="1"/>
</dbReference>
<evidence type="ECO:0000256" key="4">
    <source>
        <dbReference type="ARBA" id="ARBA00022801"/>
    </source>
</evidence>
<keyword evidence="6" id="KW-0520">NAD</keyword>
<dbReference type="SUPFAM" id="SSF55811">
    <property type="entry name" value="Nudix"/>
    <property type="match status" value="2"/>
</dbReference>
<evidence type="ECO:0000256" key="1">
    <source>
        <dbReference type="ARBA" id="ARBA00001946"/>
    </source>
</evidence>
<keyword evidence="3" id="KW-0479">Metal-binding</keyword>
<name>A0ABW1AS34_9RHOO</name>
<dbReference type="Pfam" id="PF00293">
    <property type="entry name" value="NUDIX"/>
    <property type="match status" value="1"/>
</dbReference>
<reference evidence="9" key="1">
    <citation type="journal article" date="2019" name="Int. J. Syst. Evol. Microbiol.">
        <title>The Global Catalogue of Microorganisms (GCM) 10K type strain sequencing project: providing services to taxonomists for standard genome sequencing and annotation.</title>
        <authorList>
            <consortium name="The Broad Institute Genomics Platform"/>
            <consortium name="The Broad Institute Genome Sequencing Center for Infectious Disease"/>
            <person name="Wu L."/>
            <person name="Ma J."/>
        </authorList>
    </citation>
    <scope>NUCLEOTIDE SEQUENCE [LARGE SCALE GENOMIC DNA]</scope>
    <source>
        <strain evidence="9">SHR3</strain>
    </source>
</reference>
<dbReference type="RefSeq" id="WP_096449541.1">
    <property type="nucleotide sequence ID" value="NZ_JBHSOG010000048.1"/>
</dbReference>
<sequence length="288" mass="31296">MADGSTERDARTNGALEHPRQGRWLAFRGAELLLTDTGTLPAGDALAALGCLPLRIQSLGIPPEAGAGTGLPCHAAELPADAEPPPGTAFTHLKRLNDHLPDGLRRLAARALELIEWDRAHQFCGACGAPTVQDGDAKVRRCTDPGCGREHYPRVSPVIIVAVERGDEILLGRSYHFAPGFYSTLAGFVDAGESAEEALHREIQEEVALRVRNLRYFASQPWPFPHSLMLGFHADYDGGNVVCAEDEIEHAAFFHIDALPASLPGPSTIAHWLLRDFCRRRGRAWPPA</sequence>
<dbReference type="InterPro" id="IPR049734">
    <property type="entry name" value="NudC-like_C"/>
</dbReference>
<comment type="cofactor">
    <cofactor evidence="1">
        <name>Mg(2+)</name>
        <dbReference type="ChEBI" id="CHEBI:18420"/>
    </cofactor>
</comment>
<dbReference type="InterPro" id="IPR015797">
    <property type="entry name" value="NUDIX_hydrolase-like_dom_sf"/>
</dbReference>